<evidence type="ECO:0000313" key="3">
    <source>
        <dbReference type="Proteomes" id="UP001138500"/>
    </source>
</evidence>
<dbReference type="EMBL" id="RIBY02000349">
    <property type="protein sequence ID" value="KAH9843428.1"/>
    <property type="molecule type" value="Genomic_DNA"/>
</dbReference>
<dbReference type="Proteomes" id="UP001138500">
    <property type="component" value="Unassembled WGS sequence"/>
</dbReference>
<feature type="non-terminal residue" evidence="2">
    <location>
        <position position="1"/>
    </location>
</feature>
<protein>
    <submittedName>
        <fullName evidence="2">Alpha/beta hydrolase domain (DUF2235)</fullName>
    </submittedName>
</protein>
<reference evidence="2 3" key="1">
    <citation type="journal article" date="2018" name="IMA Fungus">
        <title>IMA Genome-F 10: Nine draft genome sequences of Claviceps purpurea s.lat., including C. arundinis, C. humidiphila, and C. cf. spartinae, pseudomolecules for the pitch canker pathogen Fusarium circinatum, draft genome of Davidsoniella eucalypti, Grosmannia galeiformis, Quambalaria eucalypti, and Teratosphaeria destructans.</title>
        <authorList>
            <person name="Wingfield B.D."/>
            <person name="Liu M."/>
            <person name="Nguyen H.D."/>
            <person name="Lane F.A."/>
            <person name="Morgan S.W."/>
            <person name="De Vos L."/>
            <person name="Wilken P.M."/>
            <person name="Duong T.A."/>
            <person name="Aylward J."/>
            <person name="Coetzee M.P."/>
            <person name="Dadej K."/>
            <person name="De Beer Z.W."/>
            <person name="Findlay W."/>
            <person name="Havenga M."/>
            <person name="Kolarik M."/>
            <person name="Menzies J.G."/>
            <person name="Naidoo K."/>
            <person name="Pochopski O."/>
            <person name="Shoukouhi P."/>
            <person name="Santana Q.C."/>
            <person name="Seifert K.A."/>
            <person name="Soal N."/>
            <person name="Steenkamp E.T."/>
            <person name="Tatham C.T."/>
            <person name="van der Nest M.A."/>
            <person name="Wingfield M.J."/>
        </authorList>
    </citation>
    <scope>NUCLEOTIDE SEQUENCE [LARGE SCALE GENOMIC DNA]</scope>
    <source>
        <strain evidence="2">CMW44962</strain>
    </source>
</reference>
<reference evidence="2 3" key="2">
    <citation type="journal article" date="2021" name="Curr. Genet.">
        <title>Genetic response to nitrogen starvation in the aggressive Eucalyptus foliar pathogen Teratosphaeria destructans.</title>
        <authorList>
            <person name="Havenga M."/>
            <person name="Wingfield B.D."/>
            <person name="Wingfield M.J."/>
            <person name="Dreyer L.L."/>
            <person name="Roets F."/>
            <person name="Aylward J."/>
        </authorList>
    </citation>
    <scope>NUCLEOTIDE SEQUENCE [LARGE SCALE GENOMIC DNA]</scope>
    <source>
        <strain evidence="2">CMW44962</strain>
    </source>
</reference>
<name>A0A9W7W6B0_9PEZI</name>
<dbReference type="AlphaFoldDB" id="A0A9W7W6B0"/>
<gene>
    <name evidence="2" type="ORF">Tdes44962_MAKER10527</name>
</gene>
<feature type="compositionally biased region" description="Basic and acidic residues" evidence="1">
    <location>
        <begin position="63"/>
        <end position="100"/>
    </location>
</feature>
<feature type="region of interest" description="Disordered" evidence="1">
    <location>
        <begin position="54"/>
        <end position="109"/>
    </location>
</feature>
<keyword evidence="2" id="KW-0378">Hydrolase</keyword>
<accession>A0A9W7W6B0</accession>
<sequence length="109" mass="12133">GRPDVLLAEPSARPAEGFAKVLPEAPLKGLEREVLAYDPETEEYVLRPSAVRMRRSTRRRRGGEREVGERRLIEGEGGGRGEGVRWERDGRESPDGREGVRVSGGFEYG</sequence>
<dbReference type="GO" id="GO:0016787">
    <property type="term" value="F:hydrolase activity"/>
    <property type="evidence" value="ECO:0007669"/>
    <property type="project" value="UniProtKB-KW"/>
</dbReference>
<keyword evidence="3" id="KW-1185">Reference proteome</keyword>
<organism evidence="2 3">
    <name type="scientific">Teratosphaeria destructans</name>
    <dbReference type="NCBI Taxonomy" id="418781"/>
    <lineage>
        <taxon>Eukaryota</taxon>
        <taxon>Fungi</taxon>
        <taxon>Dikarya</taxon>
        <taxon>Ascomycota</taxon>
        <taxon>Pezizomycotina</taxon>
        <taxon>Dothideomycetes</taxon>
        <taxon>Dothideomycetidae</taxon>
        <taxon>Mycosphaerellales</taxon>
        <taxon>Teratosphaeriaceae</taxon>
        <taxon>Teratosphaeria</taxon>
    </lineage>
</organism>
<comment type="caution">
    <text evidence="2">The sequence shown here is derived from an EMBL/GenBank/DDBJ whole genome shotgun (WGS) entry which is preliminary data.</text>
</comment>
<evidence type="ECO:0000256" key="1">
    <source>
        <dbReference type="SAM" id="MobiDB-lite"/>
    </source>
</evidence>
<proteinExistence type="predicted"/>
<evidence type="ECO:0000313" key="2">
    <source>
        <dbReference type="EMBL" id="KAH9843428.1"/>
    </source>
</evidence>